<keyword evidence="3 5" id="KW-0698">rRNA processing</keyword>
<evidence type="ECO:0000313" key="9">
    <source>
        <dbReference type="Proteomes" id="UP000175679"/>
    </source>
</evidence>
<evidence type="ECO:0000313" key="8">
    <source>
        <dbReference type="EMBL" id="OEY86607.1"/>
    </source>
</evidence>
<dbReference type="EMBL" id="MJMG01000007">
    <property type="protein sequence ID" value="OEY86607.1"/>
    <property type="molecule type" value="Genomic_DNA"/>
</dbReference>
<dbReference type="NCBIfam" id="NF011186">
    <property type="entry name" value="PRK14592.1"/>
    <property type="match status" value="1"/>
</dbReference>
<dbReference type="Proteomes" id="UP000175679">
    <property type="component" value="Unassembled WGS sequence"/>
</dbReference>
<dbReference type="InterPro" id="IPR011033">
    <property type="entry name" value="PRC_barrel-like_sf"/>
</dbReference>
<dbReference type="Gene3D" id="2.40.30.60">
    <property type="entry name" value="RimM"/>
    <property type="match status" value="1"/>
</dbReference>
<dbReference type="GO" id="GO:0006364">
    <property type="term" value="P:rRNA processing"/>
    <property type="evidence" value="ECO:0007669"/>
    <property type="project" value="UniProtKB-UniRule"/>
</dbReference>
<dbReference type="Pfam" id="PF01782">
    <property type="entry name" value="RimM"/>
    <property type="match status" value="1"/>
</dbReference>
<dbReference type="InterPro" id="IPR056792">
    <property type="entry name" value="PRC_RimM"/>
</dbReference>
<reference evidence="8 9" key="1">
    <citation type="submission" date="2016-09" db="EMBL/GenBank/DDBJ databases">
        <title>Genomic evidence for plant-parasitic nematodes as the earliest Wolbachia hosts.</title>
        <authorList>
            <person name="Brown A.M."/>
            <person name="Wasala S.K."/>
            <person name="Howe D.K."/>
            <person name="Peetz A.B."/>
            <person name="Zasada I.A."/>
            <person name="Denver D.R."/>
        </authorList>
    </citation>
    <scope>NUCLEOTIDE SEQUENCE [LARGE SCALE GENOMIC DNA]</scope>
    <source>
        <strain evidence="9">wPpe</strain>
    </source>
</reference>
<evidence type="ECO:0000256" key="2">
    <source>
        <dbReference type="ARBA" id="ARBA00022517"/>
    </source>
</evidence>
<protein>
    <recommendedName>
        <fullName evidence="5">Ribosome maturation factor RimM</fullName>
    </recommendedName>
</protein>
<keyword evidence="2 5" id="KW-0690">Ribosome biogenesis</keyword>
<dbReference type="PANTHER" id="PTHR33692:SF1">
    <property type="entry name" value="RIBOSOME MATURATION FACTOR RIMM"/>
    <property type="match status" value="1"/>
</dbReference>
<dbReference type="AlphaFoldDB" id="A0A1E7QJP7"/>
<dbReference type="Pfam" id="PF24986">
    <property type="entry name" value="PRC_RimM"/>
    <property type="match status" value="1"/>
</dbReference>
<gene>
    <name evidence="5" type="primary">rimM</name>
    <name evidence="8" type="ORF">BIY23_02775</name>
</gene>
<evidence type="ECO:0000259" key="7">
    <source>
        <dbReference type="Pfam" id="PF24986"/>
    </source>
</evidence>
<proteinExistence type="inferred from homology"/>
<accession>A0A1E7QJP7</accession>
<evidence type="ECO:0000256" key="5">
    <source>
        <dbReference type="HAMAP-Rule" id="MF_00014"/>
    </source>
</evidence>
<organism evidence="8 9">
    <name type="scientific">Wolbachia pipientis</name>
    <dbReference type="NCBI Taxonomy" id="955"/>
    <lineage>
        <taxon>Bacteria</taxon>
        <taxon>Pseudomonadati</taxon>
        <taxon>Pseudomonadota</taxon>
        <taxon>Alphaproteobacteria</taxon>
        <taxon>Rickettsiales</taxon>
        <taxon>Anaplasmataceae</taxon>
        <taxon>Wolbachieae</taxon>
        <taxon>Wolbachia</taxon>
    </lineage>
</organism>
<dbReference type="GO" id="GO:0005840">
    <property type="term" value="C:ribosome"/>
    <property type="evidence" value="ECO:0007669"/>
    <property type="project" value="InterPro"/>
</dbReference>
<feature type="domain" description="Ribosome maturation factor RimM PRC barrel" evidence="7">
    <location>
        <begin position="100"/>
        <end position="168"/>
    </location>
</feature>
<dbReference type="InterPro" id="IPR011961">
    <property type="entry name" value="RimM"/>
</dbReference>
<dbReference type="GO" id="GO:0005737">
    <property type="term" value="C:cytoplasm"/>
    <property type="evidence" value="ECO:0007669"/>
    <property type="project" value="UniProtKB-SubCell"/>
</dbReference>
<dbReference type="Gene3D" id="2.30.30.240">
    <property type="entry name" value="PRC-barrel domain"/>
    <property type="match status" value="1"/>
</dbReference>
<keyword evidence="9" id="KW-1185">Reference proteome</keyword>
<keyword evidence="1 5" id="KW-0963">Cytoplasm</keyword>
<comment type="caution">
    <text evidence="8">The sequence shown here is derived from an EMBL/GenBank/DDBJ whole genome shotgun (WGS) entry which is preliminary data.</text>
</comment>
<dbReference type="InterPro" id="IPR002676">
    <property type="entry name" value="RimM_N"/>
</dbReference>
<dbReference type="GO" id="GO:0043022">
    <property type="term" value="F:ribosome binding"/>
    <property type="evidence" value="ECO:0007669"/>
    <property type="project" value="InterPro"/>
</dbReference>
<evidence type="ECO:0000256" key="3">
    <source>
        <dbReference type="ARBA" id="ARBA00022552"/>
    </source>
</evidence>
<dbReference type="GO" id="GO:0042274">
    <property type="term" value="P:ribosomal small subunit biogenesis"/>
    <property type="evidence" value="ECO:0007669"/>
    <property type="project" value="UniProtKB-UniRule"/>
</dbReference>
<feature type="domain" description="RimM N-terminal" evidence="6">
    <location>
        <begin position="9"/>
        <end position="87"/>
    </location>
</feature>
<dbReference type="SUPFAM" id="SSF50447">
    <property type="entry name" value="Translation proteins"/>
    <property type="match status" value="1"/>
</dbReference>
<dbReference type="OrthoDB" id="9788191at2"/>
<keyword evidence="4 5" id="KW-0143">Chaperone</keyword>
<dbReference type="NCBIfam" id="TIGR02273">
    <property type="entry name" value="16S_RimM"/>
    <property type="match status" value="1"/>
</dbReference>
<evidence type="ECO:0000256" key="1">
    <source>
        <dbReference type="ARBA" id="ARBA00022490"/>
    </source>
</evidence>
<dbReference type="RefSeq" id="WP_070065087.1">
    <property type="nucleotide sequence ID" value="NZ_MJMG01000007.1"/>
</dbReference>
<dbReference type="InterPro" id="IPR036976">
    <property type="entry name" value="RimM_N_sf"/>
</dbReference>
<name>A0A1E7QJP7_WOLPI</name>
<dbReference type="InterPro" id="IPR009000">
    <property type="entry name" value="Transl_B-barrel_sf"/>
</dbReference>
<evidence type="ECO:0000256" key="4">
    <source>
        <dbReference type="ARBA" id="ARBA00023186"/>
    </source>
</evidence>
<comment type="subunit">
    <text evidence="5">Binds ribosomal protein uS19.</text>
</comment>
<evidence type="ECO:0000259" key="6">
    <source>
        <dbReference type="Pfam" id="PF01782"/>
    </source>
</evidence>
<comment type="similarity">
    <text evidence="5">Belongs to the RimM family.</text>
</comment>
<comment type="domain">
    <text evidence="5">The PRC barrel domain binds ribosomal protein uS19.</text>
</comment>
<comment type="function">
    <text evidence="5">An accessory protein needed during the final step in the assembly of 30S ribosomal subunit, possibly for assembly of the head region. Essential for efficient processing of 16S rRNA. May be needed both before and after RbfA during the maturation of 16S rRNA. It has affinity for free ribosomal 30S subunits but not for 70S ribosomes.</text>
</comment>
<dbReference type="HAMAP" id="MF_00014">
    <property type="entry name" value="Ribosome_mat_RimM"/>
    <property type="match status" value="1"/>
</dbReference>
<dbReference type="PANTHER" id="PTHR33692">
    <property type="entry name" value="RIBOSOME MATURATION FACTOR RIMM"/>
    <property type="match status" value="1"/>
</dbReference>
<sequence length="170" mass="19450">MVTLTKVCLGIILSPHGIKGAVKIKTFTEKSENISLYGELIDDDNRGYTINLLSVVSSNLVIATINGITSRNEAESSRNKKLYIARDKLPMLDNLNEFYHNDIINMEVRLESNELYGHVQSVHNFGSDDILEIQMVNTKKSIMMPFTQEIFPYINMMERYIVLNMPKFID</sequence>
<comment type="subcellular location">
    <subcellularLocation>
        <location evidence="5">Cytoplasm</location>
    </subcellularLocation>
</comment>
<dbReference type="SUPFAM" id="SSF50346">
    <property type="entry name" value="PRC-barrel domain"/>
    <property type="match status" value="1"/>
</dbReference>